<organism evidence="1 2">
    <name type="scientific">Brachionus plicatilis</name>
    <name type="common">Marine rotifer</name>
    <name type="synonym">Brachionus muelleri</name>
    <dbReference type="NCBI Taxonomy" id="10195"/>
    <lineage>
        <taxon>Eukaryota</taxon>
        <taxon>Metazoa</taxon>
        <taxon>Spiralia</taxon>
        <taxon>Gnathifera</taxon>
        <taxon>Rotifera</taxon>
        <taxon>Eurotatoria</taxon>
        <taxon>Monogononta</taxon>
        <taxon>Pseudotrocha</taxon>
        <taxon>Ploima</taxon>
        <taxon>Brachionidae</taxon>
        <taxon>Brachionus</taxon>
    </lineage>
</organism>
<evidence type="ECO:0000313" key="2">
    <source>
        <dbReference type="Proteomes" id="UP000276133"/>
    </source>
</evidence>
<proteinExistence type="predicted"/>
<comment type="caution">
    <text evidence="1">The sequence shown here is derived from an EMBL/GenBank/DDBJ whole genome shotgun (WGS) entry which is preliminary data.</text>
</comment>
<keyword evidence="2" id="KW-1185">Reference proteome</keyword>
<dbReference type="Proteomes" id="UP000276133">
    <property type="component" value="Unassembled WGS sequence"/>
</dbReference>
<gene>
    <name evidence="1" type="ORF">BpHYR1_016432</name>
</gene>
<dbReference type="AlphaFoldDB" id="A0A3M7RPL3"/>
<evidence type="ECO:0000313" key="1">
    <source>
        <dbReference type="EMBL" id="RNA25496.1"/>
    </source>
</evidence>
<protein>
    <submittedName>
        <fullName evidence="1">Uncharacterized protein</fullName>
    </submittedName>
</protein>
<reference evidence="1 2" key="1">
    <citation type="journal article" date="2018" name="Sci. Rep.">
        <title>Genomic signatures of local adaptation to the degree of environmental predictability in rotifers.</title>
        <authorList>
            <person name="Franch-Gras L."/>
            <person name="Hahn C."/>
            <person name="Garcia-Roger E.M."/>
            <person name="Carmona M.J."/>
            <person name="Serra M."/>
            <person name="Gomez A."/>
        </authorList>
    </citation>
    <scope>NUCLEOTIDE SEQUENCE [LARGE SCALE GENOMIC DNA]</scope>
    <source>
        <strain evidence="1">HYR1</strain>
    </source>
</reference>
<sequence>MYNFYCHDKWIFGLCWVVVLERPVFWTGRLQTTGPIQTDYLKDWSLTGLSGRPDANTKNANLRHFMNITLKIVPFYFLKKVKIFWTFLVLRSTYRGITKKKKEFCYLVSER</sequence>
<accession>A0A3M7RPL3</accession>
<dbReference type="EMBL" id="REGN01002922">
    <property type="protein sequence ID" value="RNA25496.1"/>
    <property type="molecule type" value="Genomic_DNA"/>
</dbReference>
<name>A0A3M7RPL3_BRAPC</name>